<evidence type="ECO:0000256" key="9">
    <source>
        <dbReference type="SAM" id="MobiDB-lite"/>
    </source>
</evidence>
<gene>
    <name evidence="13" type="ordered locus">BN4_12151</name>
</gene>
<feature type="domain" description="HAMP" evidence="12">
    <location>
        <begin position="343"/>
        <end position="395"/>
    </location>
</feature>
<keyword evidence="5 10" id="KW-1133">Transmembrane helix</keyword>
<dbReference type="PROSITE" id="PS50111">
    <property type="entry name" value="CHEMOTAXIS_TRANSDUC_2"/>
    <property type="match status" value="1"/>
</dbReference>
<evidence type="ECO:0000256" key="1">
    <source>
        <dbReference type="ARBA" id="ARBA00004651"/>
    </source>
</evidence>
<dbReference type="eggNOG" id="COG0840">
    <property type="taxonomic scope" value="Bacteria"/>
</dbReference>
<comment type="subcellular location">
    <subcellularLocation>
        <location evidence="1">Cell membrane</location>
        <topology evidence="1">Multi-pass membrane protein</topology>
    </subcellularLocation>
</comment>
<evidence type="ECO:0000256" key="7">
    <source>
        <dbReference type="ARBA" id="ARBA00029447"/>
    </source>
</evidence>
<evidence type="ECO:0000256" key="2">
    <source>
        <dbReference type="ARBA" id="ARBA00022475"/>
    </source>
</evidence>
<dbReference type="Proteomes" id="UP000011724">
    <property type="component" value="Chromosome"/>
</dbReference>
<evidence type="ECO:0000313" key="14">
    <source>
        <dbReference type="Proteomes" id="UP000011724"/>
    </source>
</evidence>
<dbReference type="EMBL" id="FO203427">
    <property type="protein sequence ID" value="CCH49386.1"/>
    <property type="molecule type" value="Genomic_DNA"/>
</dbReference>
<feature type="compositionally biased region" description="Basic and acidic residues" evidence="9">
    <location>
        <begin position="653"/>
        <end position="680"/>
    </location>
</feature>
<comment type="similarity">
    <text evidence="7">Belongs to the methyl-accepting chemotaxis (MCP) protein family.</text>
</comment>
<dbReference type="InterPro" id="IPR051310">
    <property type="entry name" value="MCP_chemotaxis"/>
</dbReference>
<feature type="transmembrane region" description="Helical" evidence="10">
    <location>
        <begin position="319"/>
        <end position="341"/>
    </location>
</feature>
<keyword evidence="4 10" id="KW-0812">Transmembrane</keyword>
<organism evidence="13 14">
    <name type="scientific">Pseudodesulfovibrio piezophilus (strain DSM 21447 / JCM 15486 / C1TLV30)</name>
    <name type="common">Desulfovibrio piezophilus</name>
    <dbReference type="NCBI Taxonomy" id="1322246"/>
    <lineage>
        <taxon>Bacteria</taxon>
        <taxon>Pseudomonadati</taxon>
        <taxon>Thermodesulfobacteriota</taxon>
        <taxon>Desulfovibrionia</taxon>
        <taxon>Desulfovibrionales</taxon>
        <taxon>Desulfovibrionaceae</taxon>
    </lineage>
</organism>
<keyword evidence="3" id="KW-0145">Chemotaxis</keyword>
<dbReference type="PANTHER" id="PTHR43531">
    <property type="entry name" value="PROTEIN ICFG"/>
    <property type="match status" value="1"/>
</dbReference>
<evidence type="ECO:0000259" key="11">
    <source>
        <dbReference type="PROSITE" id="PS50111"/>
    </source>
</evidence>
<dbReference type="InterPro" id="IPR033479">
    <property type="entry name" value="dCache_1"/>
</dbReference>
<name>M1WKD0_PSEP2</name>
<dbReference type="SUPFAM" id="SSF58104">
    <property type="entry name" value="Methyl-accepting chemotaxis protein (MCP) signaling domain"/>
    <property type="match status" value="1"/>
</dbReference>
<evidence type="ECO:0000259" key="12">
    <source>
        <dbReference type="PROSITE" id="PS50885"/>
    </source>
</evidence>
<dbReference type="BioCyc" id="DPIE1322246:BN4_RS10815-MONOMER"/>
<dbReference type="KEGG" id="dpi:BN4_12151"/>
<dbReference type="CDD" id="cd12913">
    <property type="entry name" value="PDC1_MCP_like"/>
    <property type="match status" value="1"/>
</dbReference>
<evidence type="ECO:0000256" key="6">
    <source>
        <dbReference type="ARBA" id="ARBA00023136"/>
    </source>
</evidence>
<dbReference type="HOGENOM" id="CLU_000445_107_12_7"/>
<dbReference type="GO" id="GO:0005886">
    <property type="term" value="C:plasma membrane"/>
    <property type="evidence" value="ECO:0007669"/>
    <property type="project" value="UniProtKB-SubCell"/>
</dbReference>
<keyword evidence="6 10" id="KW-0472">Membrane</keyword>
<sequence>MQMRFRDWSLRLKILIPTFVLVVIILTTSTLVMTMKARSLAVSQAEDMAREKAISHSLEVGKTMSLAMAVTRTLGAVFEKATNYQVIPDRELLDSMLVETLKRHEELAGAWCTFPGGRFDDREEEYRDTYKGAYRNWYYRDGGSIAASYVGEENLEGQAWFETPMAGNGETITEPYPWKVGDKTFWIASTGFPVKKNGRNIGVVGVDFYLNDLQKAVNAIKPFGTGYAYLVTNSGMVVAHPDGDRMGRNIREFLDSDHRDAVLRAITSAHEYSYVTRSPDTGEEFYITLEPIAVGRTTTPWSLAVVVPMDKVNEQADSFAWISSLMGLGAILVLFGVLMVIARVITGPIVKGTVLARGLARGDLTQDIDVHQADEVGVLAESLRSMSHQLKAVIGGVQAATENVASGSEQLAASSQSMSQGATEQAASVEEVSSSMEQMAANIHGNAENAVKTEKIARHAARSAEESGKSVAQAMSAMTDIASRISVIEEIARQTNLLALNAAIEAARAGEHGKGFAVVAAEVRKLAERSGHAAGEISELSTATVKVAQEAGERLGQLVPDIQQTARLIQEIATASNEQTAGVNQINQAIQQLDNVIQQNAAVSEEVASTSESLAMEGAQLHQSISFFNLGYAPEKAARPRSGGKSVSVQSQRGKELPKSRVKGIDLDMGTRDDGEFERF</sequence>
<dbReference type="CDD" id="cd06225">
    <property type="entry name" value="HAMP"/>
    <property type="match status" value="1"/>
</dbReference>
<dbReference type="STRING" id="1322246.BN4_12151"/>
<keyword evidence="8" id="KW-0807">Transducer</keyword>
<protein>
    <submittedName>
        <fullName evidence="13">Methyl-accepting chemotaxis sensory transducer with Cache sensor</fullName>
    </submittedName>
</protein>
<accession>M1WKD0</accession>
<dbReference type="InterPro" id="IPR003660">
    <property type="entry name" value="HAMP_dom"/>
</dbReference>
<proteinExistence type="inferred from homology"/>
<reference evidence="13 14" key="1">
    <citation type="journal article" date="2013" name="PLoS ONE">
        <title>The first genomic and proteomic characterization of a deep-sea sulfate reducer: insights into the piezophilic lifestyle of Desulfovibrio piezophilus.</title>
        <authorList>
            <person name="Pradel N."/>
            <person name="Ji B."/>
            <person name="Gimenez G."/>
            <person name="Talla E."/>
            <person name="Lenoble P."/>
            <person name="Garel M."/>
            <person name="Tamburini C."/>
            <person name="Fourquet P."/>
            <person name="Lebrun R."/>
            <person name="Bertin P."/>
            <person name="Denis Y."/>
            <person name="Pophillat M."/>
            <person name="Barbe V."/>
            <person name="Ollivier B."/>
            <person name="Dolla A."/>
        </authorList>
    </citation>
    <scope>NUCLEOTIDE SEQUENCE [LARGE SCALE GENOMIC DNA]</scope>
    <source>
        <strain evidence="14">DSM 10523 / SB164P1</strain>
    </source>
</reference>
<dbReference type="CDD" id="cd11386">
    <property type="entry name" value="MCP_signal"/>
    <property type="match status" value="1"/>
</dbReference>
<dbReference type="Pfam" id="PF00015">
    <property type="entry name" value="MCPsignal"/>
    <property type="match status" value="1"/>
</dbReference>
<dbReference type="PANTHER" id="PTHR43531:SF11">
    <property type="entry name" value="METHYL-ACCEPTING CHEMOTAXIS PROTEIN 3"/>
    <property type="match status" value="1"/>
</dbReference>
<keyword evidence="14" id="KW-1185">Reference proteome</keyword>
<dbReference type="Pfam" id="PF00672">
    <property type="entry name" value="HAMP"/>
    <property type="match status" value="1"/>
</dbReference>
<feature type="region of interest" description="Disordered" evidence="9">
    <location>
        <begin position="636"/>
        <end position="680"/>
    </location>
</feature>
<evidence type="ECO:0000256" key="10">
    <source>
        <dbReference type="SAM" id="Phobius"/>
    </source>
</evidence>
<evidence type="ECO:0000256" key="3">
    <source>
        <dbReference type="ARBA" id="ARBA00022500"/>
    </source>
</evidence>
<keyword evidence="2" id="KW-1003">Cell membrane</keyword>
<dbReference type="GO" id="GO:0004888">
    <property type="term" value="F:transmembrane signaling receptor activity"/>
    <property type="evidence" value="ECO:0007669"/>
    <property type="project" value="TreeGrafter"/>
</dbReference>
<dbReference type="AlphaFoldDB" id="M1WKD0"/>
<dbReference type="GO" id="GO:0006935">
    <property type="term" value="P:chemotaxis"/>
    <property type="evidence" value="ECO:0007669"/>
    <property type="project" value="UniProtKB-KW"/>
</dbReference>
<dbReference type="Gene3D" id="1.10.287.950">
    <property type="entry name" value="Methyl-accepting chemotaxis protein"/>
    <property type="match status" value="1"/>
</dbReference>
<dbReference type="RefSeq" id="WP_015415430.1">
    <property type="nucleotide sequence ID" value="NC_020409.1"/>
</dbReference>
<dbReference type="FunFam" id="1.10.287.950:FF:000001">
    <property type="entry name" value="Methyl-accepting chemotaxis sensory transducer"/>
    <property type="match status" value="1"/>
</dbReference>
<evidence type="ECO:0000256" key="4">
    <source>
        <dbReference type="ARBA" id="ARBA00022692"/>
    </source>
</evidence>
<dbReference type="GO" id="GO:0007165">
    <property type="term" value="P:signal transduction"/>
    <property type="evidence" value="ECO:0007669"/>
    <property type="project" value="UniProtKB-KW"/>
</dbReference>
<feature type="transmembrane region" description="Helical" evidence="10">
    <location>
        <begin position="12"/>
        <end position="33"/>
    </location>
</feature>
<reference evidence="14" key="2">
    <citation type="journal article" date="2013" name="Stand. Genomic Sci.">
        <title>Complete genome sequence of Desulfocapsa sulfexigens, a marine deltaproteobacterium specialized in disproportionating inorganic sulfur compounds.</title>
        <authorList>
            <person name="Finster K.W."/>
            <person name="Kjeldsen K.U."/>
            <person name="Kube M."/>
            <person name="Reinhardt R."/>
            <person name="Mussmann M."/>
            <person name="Amann R."/>
            <person name="Schreiber L."/>
        </authorList>
    </citation>
    <scope>NUCLEOTIDE SEQUENCE [LARGE SCALE GENOMIC DNA]</scope>
    <source>
        <strain evidence="14">DSM 10523 / SB164P1</strain>
    </source>
</reference>
<dbReference type="CDD" id="cd12912">
    <property type="entry name" value="PDC2_MCP_like"/>
    <property type="match status" value="1"/>
</dbReference>
<dbReference type="Pfam" id="PF02743">
    <property type="entry name" value="dCache_1"/>
    <property type="match status" value="1"/>
</dbReference>
<dbReference type="SMART" id="SM00304">
    <property type="entry name" value="HAMP"/>
    <property type="match status" value="1"/>
</dbReference>
<evidence type="ECO:0000256" key="8">
    <source>
        <dbReference type="PROSITE-ProRule" id="PRU00284"/>
    </source>
</evidence>
<dbReference type="Gene3D" id="3.30.450.20">
    <property type="entry name" value="PAS domain"/>
    <property type="match status" value="2"/>
</dbReference>
<feature type="domain" description="Methyl-accepting transducer" evidence="11">
    <location>
        <begin position="400"/>
        <end position="615"/>
    </location>
</feature>
<evidence type="ECO:0000256" key="5">
    <source>
        <dbReference type="ARBA" id="ARBA00022989"/>
    </source>
</evidence>
<dbReference type="PROSITE" id="PS50885">
    <property type="entry name" value="HAMP"/>
    <property type="match status" value="1"/>
</dbReference>
<evidence type="ECO:0000313" key="13">
    <source>
        <dbReference type="EMBL" id="CCH49386.1"/>
    </source>
</evidence>
<dbReference type="SMART" id="SM00283">
    <property type="entry name" value="MA"/>
    <property type="match status" value="1"/>
</dbReference>
<dbReference type="InterPro" id="IPR004089">
    <property type="entry name" value="MCPsignal_dom"/>
</dbReference>
<dbReference type="PATRIC" id="fig|879567.3.peg.2294"/>